<dbReference type="PANTHER" id="PTHR43116:SF3">
    <property type="entry name" value="CLASS I PEPTIDE CHAIN RELEASE FACTOR"/>
    <property type="match status" value="1"/>
</dbReference>
<dbReference type="PANTHER" id="PTHR43116">
    <property type="entry name" value="PEPTIDE CHAIN RELEASE FACTOR 2"/>
    <property type="match status" value="1"/>
</dbReference>
<proteinExistence type="inferred from homology"/>
<sequence>MLMRMYLRWAEQRKFKRDVLDVSVGDEAGIKSAVFQVSGRFAYGYLQAERGVHRLVRMSPFDSDHARHTSFALLEVLPEVEEGVDVTINPDDLRIDVFRAGGHGGRCTEELDAVRITHLPTGIRVSCQNERSQHQNREIAMRILMSRLVEREMAEKARQMAKLKGDHVSPEWGNQIRSYVLHPYKMVKDHRTGYDTSDVDAVLDGELDDLIKAWLTTKIGNDEKPSH</sequence>
<accession>A0AA35WV77</accession>
<dbReference type="Gene3D" id="3.30.70.1660">
    <property type="match status" value="1"/>
</dbReference>
<reference evidence="3" key="1">
    <citation type="submission" date="2023-03" db="EMBL/GenBank/DDBJ databases">
        <authorList>
            <person name="Steffen K."/>
            <person name="Cardenas P."/>
        </authorList>
    </citation>
    <scope>NUCLEOTIDE SEQUENCE</scope>
</reference>
<dbReference type="SMART" id="SM00937">
    <property type="entry name" value="PCRF"/>
    <property type="match status" value="1"/>
</dbReference>
<dbReference type="SUPFAM" id="SSF75620">
    <property type="entry name" value="Release factor"/>
    <property type="match status" value="1"/>
</dbReference>
<dbReference type="Pfam" id="PF00472">
    <property type="entry name" value="RF-1"/>
    <property type="match status" value="1"/>
</dbReference>
<dbReference type="Proteomes" id="UP001174909">
    <property type="component" value="Unassembled WGS sequence"/>
</dbReference>
<dbReference type="InterPro" id="IPR045853">
    <property type="entry name" value="Pep_chain_release_fac_I_sf"/>
</dbReference>
<dbReference type="InterPro" id="IPR005139">
    <property type="entry name" value="PCRF"/>
</dbReference>
<dbReference type="Pfam" id="PF03462">
    <property type="entry name" value="PCRF"/>
    <property type="match status" value="1"/>
</dbReference>
<gene>
    <name evidence="3" type="ORF">GBAR_LOCUS19189</name>
</gene>
<dbReference type="InterPro" id="IPR000352">
    <property type="entry name" value="Pep_chain_release_fac_I"/>
</dbReference>
<dbReference type="EMBL" id="CASHTH010002708">
    <property type="protein sequence ID" value="CAI8034029.1"/>
    <property type="molecule type" value="Genomic_DNA"/>
</dbReference>
<organism evidence="3 4">
    <name type="scientific">Geodia barretti</name>
    <name type="common">Barrett's horny sponge</name>
    <dbReference type="NCBI Taxonomy" id="519541"/>
    <lineage>
        <taxon>Eukaryota</taxon>
        <taxon>Metazoa</taxon>
        <taxon>Porifera</taxon>
        <taxon>Demospongiae</taxon>
        <taxon>Heteroscleromorpha</taxon>
        <taxon>Tetractinellida</taxon>
        <taxon>Astrophorina</taxon>
        <taxon>Geodiidae</taxon>
        <taxon>Geodia</taxon>
    </lineage>
</organism>
<dbReference type="AlphaFoldDB" id="A0AA35WV77"/>
<comment type="similarity">
    <text evidence="1">Belongs to the prokaryotic/mitochondrial release factor family.</text>
</comment>
<name>A0AA35WV77_GEOBA</name>
<comment type="caution">
    <text evidence="3">The sequence shown here is derived from an EMBL/GenBank/DDBJ whole genome shotgun (WGS) entry which is preliminary data.</text>
</comment>
<evidence type="ECO:0000259" key="2">
    <source>
        <dbReference type="SMART" id="SM00937"/>
    </source>
</evidence>
<evidence type="ECO:0000313" key="4">
    <source>
        <dbReference type="Proteomes" id="UP001174909"/>
    </source>
</evidence>
<feature type="domain" description="Peptide chain release factor" evidence="2">
    <location>
        <begin position="1"/>
        <end position="49"/>
    </location>
</feature>
<protein>
    <submittedName>
        <fullName evidence="3">Peptide chain release factor 2</fullName>
    </submittedName>
</protein>
<keyword evidence="4" id="KW-1185">Reference proteome</keyword>
<dbReference type="Gene3D" id="3.30.160.20">
    <property type="match status" value="1"/>
</dbReference>
<dbReference type="GO" id="GO:0005737">
    <property type="term" value="C:cytoplasm"/>
    <property type="evidence" value="ECO:0007669"/>
    <property type="project" value="UniProtKB-ARBA"/>
</dbReference>
<dbReference type="GO" id="GO:0003747">
    <property type="term" value="F:translation release factor activity"/>
    <property type="evidence" value="ECO:0007669"/>
    <property type="project" value="InterPro"/>
</dbReference>
<evidence type="ECO:0000256" key="1">
    <source>
        <dbReference type="ARBA" id="ARBA00010835"/>
    </source>
</evidence>
<evidence type="ECO:0000313" key="3">
    <source>
        <dbReference type="EMBL" id="CAI8034029.1"/>
    </source>
</evidence>